<proteinExistence type="predicted"/>
<name>A0A0A9ETU4_ARUDO</name>
<dbReference type="EMBL" id="GBRH01193776">
    <property type="protein sequence ID" value="JAE04120.1"/>
    <property type="molecule type" value="Transcribed_RNA"/>
</dbReference>
<evidence type="ECO:0000313" key="2">
    <source>
        <dbReference type="EMBL" id="JAE04120.1"/>
    </source>
</evidence>
<sequence length="82" mass="8799">MKMVAPLALHDQLGVLEQGKELGLLMAKSRGSPNVHSILVPKCSSTMKSIAGLAGEKLMHWQEGHSDQRKPSAGTPLQQSLL</sequence>
<organism evidence="2">
    <name type="scientific">Arundo donax</name>
    <name type="common">Giant reed</name>
    <name type="synonym">Donax arundinaceus</name>
    <dbReference type="NCBI Taxonomy" id="35708"/>
    <lineage>
        <taxon>Eukaryota</taxon>
        <taxon>Viridiplantae</taxon>
        <taxon>Streptophyta</taxon>
        <taxon>Embryophyta</taxon>
        <taxon>Tracheophyta</taxon>
        <taxon>Spermatophyta</taxon>
        <taxon>Magnoliopsida</taxon>
        <taxon>Liliopsida</taxon>
        <taxon>Poales</taxon>
        <taxon>Poaceae</taxon>
        <taxon>PACMAD clade</taxon>
        <taxon>Arundinoideae</taxon>
        <taxon>Arundineae</taxon>
        <taxon>Arundo</taxon>
    </lineage>
</organism>
<reference evidence="2" key="1">
    <citation type="submission" date="2014-09" db="EMBL/GenBank/DDBJ databases">
        <authorList>
            <person name="Magalhaes I.L.F."/>
            <person name="Oliveira U."/>
            <person name="Santos F.R."/>
            <person name="Vidigal T.H.D.A."/>
            <person name="Brescovit A.D."/>
            <person name="Santos A.J."/>
        </authorList>
    </citation>
    <scope>NUCLEOTIDE SEQUENCE</scope>
    <source>
        <tissue evidence="2">Shoot tissue taken approximately 20 cm above the soil surface</tissue>
    </source>
</reference>
<evidence type="ECO:0000256" key="1">
    <source>
        <dbReference type="SAM" id="MobiDB-lite"/>
    </source>
</evidence>
<feature type="compositionally biased region" description="Basic and acidic residues" evidence="1">
    <location>
        <begin position="60"/>
        <end position="70"/>
    </location>
</feature>
<protein>
    <submittedName>
        <fullName evidence="2">Uncharacterized protein</fullName>
    </submittedName>
</protein>
<reference evidence="2" key="2">
    <citation type="journal article" date="2015" name="Data Brief">
        <title>Shoot transcriptome of the giant reed, Arundo donax.</title>
        <authorList>
            <person name="Barrero R.A."/>
            <person name="Guerrero F.D."/>
            <person name="Moolhuijzen P."/>
            <person name="Goolsby J.A."/>
            <person name="Tidwell J."/>
            <person name="Bellgard S.E."/>
            <person name="Bellgard M.I."/>
        </authorList>
    </citation>
    <scope>NUCLEOTIDE SEQUENCE</scope>
    <source>
        <tissue evidence="2">Shoot tissue taken approximately 20 cm above the soil surface</tissue>
    </source>
</reference>
<accession>A0A0A9ETU4</accession>
<feature type="region of interest" description="Disordered" evidence="1">
    <location>
        <begin position="60"/>
        <end position="82"/>
    </location>
</feature>
<dbReference type="AlphaFoldDB" id="A0A0A9ETU4"/>